<proteinExistence type="predicted"/>
<sequence>MAFVLIEEIAVKVAESVPRLGSTRLIAVDGPGGAGKSTLTERLAVACCAELLHTDDFASWDNQFDWWPRLERQVLEPLGENRPARYQRYDWGTGALSEWHEIANPEVLILEGVSSARAAVRERLSLSIWVETPRETRLARGLDRDGVQALPLWQRWMAAEEVHFAVDRTPEHADVMVDGQHPQE</sequence>
<dbReference type="KEGG" id="nno:NONO_c66790"/>
<dbReference type="EMBL" id="CP006850">
    <property type="protein sequence ID" value="AHH21446.1"/>
    <property type="molecule type" value="Genomic_DNA"/>
</dbReference>
<name>W5TWA2_9NOCA</name>
<dbReference type="SUPFAM" id="SSF52540">
    <property type="entry name" value="P-loop containing nucleoside triphosphate hydrolases"/>
    <property type="match status" value="1"/>
</dbReference>
<keyword evidence="2" id="KW-0808">Transferase</keyword>
<dbReference type="GO" id="GO:0005524">
    <property type="term" value="F:ATP binding"/>
    <property type="evidence" value="ECO:0007669"/>
    <property type="project" value="InterPro"/>
</dbReference>
<dbReference type="Proteomes" id="UP000019150">
    <property type="component" value="Chromosome"/>
</dbReference>
<dbReference type="InterPro" id="IPR027417">
    <property type="entry name" value="P-loop_NTPase"/>
</dbReference>
<gene>
    <name evidence="2" type="ORF">NONO_c66790</name>
</gene>
<evidence type="ECO:0000313" key="3">
    <source>
        <dbReference type="Proteomes" id="UP000019150"/>
    </source>
</evidence>
<dbReference type="OrthoDB" id="3237545at2"/>
<dbReference type="GO" id="GO:0016301">
    <property type="term" value="F:kinase activity"/>
    <property type="evidence" value="ECO:0007669"/>
    <property type="project" value="UniProtKB-KW"/>
</dbReference>
<dbReference type="eggNOG" id="COG0572">
    <property type="taxonomic scope" value="Bacteria"/>
</dbReference>
<protein>
    <submittedName>
        <fullName evidence="2">Putative uridine kinase</fullName>
    </submittedName>
</protein>
<organism evidence="2 3">
    <name type="scientific">Nocardia nova SH22a</name>
    <dbReference type="NCBI Taxonomy" id="1415166"/>
    <lineage>
        <taxon>Bacteria</taxon>
        <taxon>Bacillati</taxon>
        <taxon>Actinomycetota</taxon>
        <taxon>Actinomycetes</taxon>
        <taxon>Mycobacteriales</taxon>
        <taxon>Nocardiaceae</taxon>
        <taxon>Nocardia</taxon>
    </lineage>
</organism>
<dbReference type="AlphaFoldDB" id="W5TWA2"/>
<accession>W5TWA2</accession>
<dbReference type="Gene3D" id="3.40.50.300">
    <property type="entry name" value="P-loop containing nucleotide triphosphate hydrolases"/>
    <property type="match status" value="1"/>
</dbReference>
<dbReference type="InterPro" id="IPR006083">
    <property type="entry name" value="PRK/URK"/>
</dbReference>
<feature type="domain" description="Phosphoribulokinase/uridine kinase" evidence="1">
    <location>
        <begin position="69"/>
        <end position="146"/>
    </location>
</feature>
<dbReference type="Pfam" id="PF00485">
    <property type="entry name" value="PRK"/>
    <property type="match status" value="1"/>
</dbReference>
<keyword evidence="2" id="KW-0418">Kinase</keyword>
<evidence type="ECO:0000313" key="2">
    <source>
        <dbReference type="EMBL" id="AHH21446.1"/>
    </source>
</evidence>
<dbReference type="PATRIC" id="fig|1415166.3.peg.6858"/>
<keyword evidence="3" id="KW-1185">Reference proteome</keyword>
<dbReference type="HOGENOM" id="CLU_087906_0_1_11"/>
<evidence type="ECO:0000259" key="1">
    <source>
        <dbReference type="Pfam" id="PF00485"/>
    </source>
</evidence>
<dbReference type="STRING" id="1415166.NONO_c66790"/>
<reference evidence="2 3" key="1">
    <citation type="journal article" date="2014" name="Appl. Environ. Microbiol.">
        <title>Insights into the Microbial Degradation of Rubber and Gutta-Percha by Analysis of the Complete Genome of Nocardia nova SH22a.</title>
        <authorList>
            <person name="Luo Q."/>
            <person name="Hiessl S."/>
            <person name="Poehlein A."/>
            <person name="Daniel R."/>
            <person name="Steinbuchel A."/>
        </authorList>
    </citation>
    <scope>NUCLEOTIDE SEQUENCE [LARGE SCALE GENOMIC DNA]</scope>
    <source>
        <strain evidence="2">SH22a</strain>
    </source>
</reference>